<dbReference type="Pfam" id="PF01681">
    <property type="entry name" value="C6"/>
    <property type="match status" value="1"/>
</dbReference>
<evidence type="ECO:0000313" key="1">
    <source>
        <dbReference type="EnsemblMetazoa" id="PPA12360.1"/>
    </source>
</evidence>
<reference evidence="2" key="1">
    <citation type="journal article" date="2008" name="Nat. Genet.">
        <title>The Pristionchus pacificus genome provides a unique perspective on nematode lifestyle and parasitism.</title>
        <authorList>
            <person name="Dieterich C."/>
            <person name="Clifton S.W."/>
            <person name="Schuster L.N."/>
            <person name="Chinwalla A."/>
            <person name="Delehaunty K."/>
            <person name="Dinkelacker I."/>
            <person name="Fulton L."/>
            <person name="Fulton R."/>
            <person name="Godfrey J."/>
            <person name="Minx P."/>
            <person name="Mitreva M."/>
            <person name="Roeseler W."/>
            <person name="Tian H."/>
            <person name="Witte H."/>
            <person name="Yang S.P."/>
            <person name="Wilson R.K."/>
            <person name="Sommer R.J."/>
        </authorList>
    </citation>
    <scope>NUCLEOTIDE SEQUENCE [LARGE SCALE GENOMIC DNA]</scope>
    <source>
        <strain evidence="2">PS312</strain>
    </source>
</reference>
<protein>
    <submittedName>
        <fullName evidence="1">C6 domain-containing protein</fullName>
    </submittedName>
</protein>
<evidence type="ECO:0000313" key="2">
    <source>
        <dbReference type="Proteomes" id="UP000005239"/>
    </source>
</evidence>
<dbReference type="AlphaFoldDB" id="A0A2A6C771"/>
<dbReference type="SMART" id="SM01048">
    <property type="entry name" value="C6"/>
    <property type="match status" value="1"/>
</dbReference>
<keyword evidence="2" id="KW-1185">Reference proteome</keyword>
<dbReference type="InterPro" id="IPR002601">
    <property type="entry name" value="C6_domain"/>
</dbReference>
<organism evidence="1 2">
    <name type="scientific">Pristionchus pacificus</name>
    <name type="common">Parasitic nematode worm</name>
    <dbReference type="NCBI Taxonomy" id="54126"/>
    <lineage>
        <taxon>Eukaryota</taxon>
        <taxon>Metazoa</taxon>
        <taxon>Ecdysozoa</taxon>
        <taxon>Nematoda</taxon>
        <taxon>Chromadorea</taxon>
        <taxon>Rhabditida</taxon>
        <taxon>Rhabditina</taxon>
        <taxon>Diplogasteromorpha</taxon>
        <taxon>Diplogasteroidea</taxon>
        <taxon>Neodiplogasteridae</taxon>
        <taxon>Pristionchus</taxon>
    </lineage>
</organism>
<name>A0A2A6C771_PRIPA</name>
<dbReference type="EnsemblMetazoa" id="PPA12360.1">
    <property type="protein sequence ID" value="PPA12360.1"/>
    <property type="gene ID" value="WBGene00101914"/>
</dbReference>
<proteinExistence type="predicted"/>
<dbReference type="Proteomes" id="UP000005239">
    <property type="component" value="Unassembled WGS sequence"/>
</dbReference>
<gene>
    <name evidence="1" type="primary">WBGene00101914</name>
</gene>
<accession>A0A8R1UAI1</accession>
<reference evidence="1" key="2">
    <citation type="submission" date="2022-06" db="UniProtKB">
        <authorList>
            <consortium name="EnsemblMetazoa"/>
        </authorList>
    </citation>
    <scope>IDENTIFICATION</scope>
    <source>
        <strain evidence="1">PS312</strain>
    </source>
</reference>
<accession>A0A2A6C771</accession>
<sequence length="158" mass="16416">MIDRVRLSEDGCPPVVDEDDESPTSSIFRLLPANSGPAAKMMVRAAVVVLVLAVAASWAAPKQACASCSALKWKTEATPGVHTEERATNEDGCATLSITCSGTTEAAQTFVEFNAGSLGGINDIGSQSIKLVCGADMAWHYQAEGSAINTISCSANHN</sequence>